<gene>
    <name evidence="3" type="ORF">SAMN05421785_105213</name>
</gene>
<dbReference type="Pfam" id="PF06580">
    <property type="entry name" value="His_kinase"/>
    <property type="match status" value="1"/>
</dbReference>
<dbReference type="STRING" id="373672.SAMN05421785_105213"/>
<reference evidence="3 4" key="1">
    <citation type="submission" date="2017-01" db="EMBL/GenBank/DDBJ databases">
        <authorList>
            <person name="Mah S.A."/>
            <person name="Swanson W.J."/>
            <person name="Moy G.W."/>
            <person name="Vacquier V.D."/>
        </authorList>
    </citation>
    <scope>NUCLEOTIDE SEQUENCE [LARGE SCALE GENOMIC DNA]</scope>
    <source>
        <strain evidence="3 4">DSM 18014</strain>
    </source>
</reference>
<dbReference type="AlphaFoldDB" id="A0A1N7NY94"/>
<dbReference type="InterPro" id="IPR010559">
    <property type="entry name" value="Sig_transdc_His_kin_internal"/>
</dbReference>
<organism evidence="3 4">
    <name type="scientific">Chryseobacterium gambrini</name>
    <dbReference type="NCBI Taxonomy" id="373672"/>
    <lineage>
        <taxon>Bacteria</taxon>
        <taxon>Pseudomonadati</taxon>
        <taxon>Bacteroidota</taxon>
        <taxon>Flavobacteriia</taxon>
        <taxon>Flavobacteriales</taxon>
        <taxon>Weeksellaceae</taxon>
        <taxon>Chryseobacterium group</taxon>
        <taxon>Chryseobacterium</taxon>
    </lineage>
</organism>
<accession>A0A1N7NY94</accession>
<keyword evidence="3" id="KW-0418">Kinase</keyword>
<dbReference type="InterPro" id="IPR036890">
    <property type="entry name" value="HATPase_C_sf"/>
</dbReference>
<dbReference type="GO" id="GO:0000155">
    <property type="term" value="F:phosphorelay sensor kinase activity"/>
    <property type="evidence" value="ECO:0007669"/>
    <property type="project" value="InterPro"/>
</dbReference>
<keyword evidence="3" id="KW-0808">Transferase</keyword>
<keyword evidence="1" id="KW-0472">Membrane</keyword>
<evidence type="ECO:0000313" key="4">
    <source>
        <dbReference type="Proteomes" id="UP000185781"/>
    </source>
</evidence>
<dbReference type="RefSeq" id="WP_076392949.1">
    <property type="nucleotide sequence ID" value="NZ_FTOV01000005.1"/>
</dbReference>
<dbReference type="Proteomes" id="UP000185781">
    <property type="component" value="Unassembled WGS sequence"/>
</dbReference>
<dbReference type="PANTHER" id="PTHR34220:SF7">
    <property type="entry name" value="SENSOR HISTIDINE KINASE YPDA"/>
    <property type="match status" value="1"/>
</dbReference>
<feature type="transmembrane region" description="Helical" evidence="1">
    <location>
        <begin position="42"/>
        <end position="60"/>
    </location>
</feature>
<dbReference type="OrthoDB" id="9809908at2"/>
<dbReference type="GO" id="GO:0016020">
    <property type="term" value="C:membrane"/>
    <property type="evidence" value="ECO:0007669"/>
    <property type="project" value="InterPro"/>
</dbReference>
<keyword evidence="1" id="KW-1133">Transmembrane helix</keyword>
<dbReference type="PANTHER" id="PTHR34220">
    <property type="entry name" value="SENSOR HISTIDINE KINASE YPDA"/>
    <property type="match status" value="1"/>
</dbReference>
<dbReference type="InterPro" id="IPR050640">
    <property type="entry name" value="Bact_2-comp_sensor_kinase"/>
</dbReference>
<sequence>MSKRKVFIFIGVLIFLLQPVVFPAFPMESSEPHYFKELSENILGNLLILIFFYINYTYLIPRLLFQKKYLQYGFSVFGGLLVVLLLPWMLFGSHLPPDFPELPFHPRSHDQTIFHKIQMFFSDVDHLVFLFGGTVFFSTFWFEKMQNQKIKNEKLQAELSHLKLQIHPHFLFNTLNSIYASAIKKDDKTADTVLVFSDFMRYLLQDSYQNEVLLEKEIQYISNYIELQKSRLRNSVIIEFEKEGNFYNKKIAPLILFTFVENAFKYGVNPDENSEIKIGISIKENELNFTVFNRIVTTKNIESSNIGIKNTKERLMLYYPQKHTLEIKEDPKAFVVNLKINLI</sequence>
<feature type="domain" description="Signal transduction histidine kinase internal region" evidence="2">
    <location>
        <begin position="157"/>
        <end position="234"/>
    </location>
</feature>
<proteinExistence type="predicted"/>
<feature type="transmembrane region" description="Helical" evidence="1">
    <location>
        <begin position="72"/>
        <end position="91"/>
    </location>
</feature>
<evidence type="ECO:0000313" key="3">
    <source>
        <dbReference type="EMBL" id="SIT03303.1"/>
    </source>
</evidence>
<evidence type="ECO:0000256" key="1">
    <source>
        <dbReference type="SAM" id="Phobius"/>
    </source>
</evidence>
<evidence type="ECO:0000259" key="2">
    <source>
        <dbReference type="Pfam" id="PF06580"/>
    </source>
</evidence>
<dbReference type="SUPFAM" id="SSF55874">
    <property type="entry name" value="ATPase domain of HSP90 chaperone/DNA topoisomerase II/histidine kinase"/>
    <property type="match status" value="1"/>
</dbReference>
<dbReference type="EMBL" id="FTOV01000005">
    <property type="protein sequence ID" value="SIT03303.1"/>
    <property type="molecule type" value="Genomic_DNA"/>
</dbReference>
<protein>
    <submittedName>
        <fullName evidence="3">Histidine kinase</fullName>
    </submittedName>
</protein>
<keyword evidence="1" id="KW-0812">Transmembrane</keyword>
<feature type="transmembrane region" description="Helical" evidence="1">
    <location>
        <begin position="126"/>
        <end position="142"/>
    </location>
</feature>
<name>A0A1N7NY94_9FLAO</name>